<feature type="domain" description="UspA" evidence="2">
    <location>
        <begin position="12"/>
        <end position="149"/>
    </location>
</feature>
<dbReference type="Pfam" id="PF00582">
    <property type="entry name" value="Usp"/>
    <property type="match status" value="1"/>
</dbReference>
<dbReference type="EMBL" id="JAUSQU010000001">
    <property type="protein sequence ID" value="MDP9841001.1"/>
    <property type="molecule type" value="Genomic_DNA"/>
</dbReference>
<reference evidence="3 4" key="1">
    <citation type="submission" date="2023-07" db="EMBL/GenBank/DDBJ databases">
        <title>Sequencing the genomes of 1000 actinobacteria strains.</title>
        <authorList>
            <person name="Klenk H.-P."/>
        </authorList>
    </citation>
    <scope>NUCLEOTIDE SEQUENCE [LARGE SCALE GENOMIC DNA]</scope>
    <source>
        <strain evidence="3 4">DSM 46740</strain>
    </source>
</reference>
<dbReference type="PANTHER" id="PTHR46268:SF6">
    <property type="entry name" value="UNIVERSAL STRESS PROTEIN UP12"/>
    <property type="match status" value="1"/>
</dbReference>
<dbReference type="RefSeq" id="WP_307553948.1">
    <property type="nucleotide sequence ID" value="NZ_JAUSQU010000001.1"/>
</dbReference>
<organism evidence="3 4">
    <name type="scientific">Streptosporangium lutulentum</name>
    <dbReference type="NCBI Taxonomy" id="1461250"/>
    <lineage>
        <taxon>Bacteria</taxon>
        <taxon>Bacillati</taxon>
        <taxon>Actinomycetota</taxon>
        <taxon>Actinomycetes</taxon>
        <taxon>Streptosporangiales</taxon>
        <taxon>Streptosporangiaceae</taxon>
        <taxon>Streptosporangium</taxon>
    </lineage>
</organism>
<accession>A0ABT9Q2P6</accession>
<dbReference type="Gene3D" id="3.40.50.620">
    <property type="entry name" value="HUPs"/>
    <property type="match status" value="1"/>
</dbReference>
<dbReference type="InterPro" id="IPR006015">
    <property type="entry name" value="Universal_stress_UspA"/>
</dbReference>
<sequence>MHGFEIGTDGPKVIVVGVDGSDTSLRAGAYAWGLARRQGSEVIFVFVAALGTITAFIPDASVSAIQAQEQVGAELLEQIDDLAKRFHPRVPYSFRTERGDVASVLIKVADEVRADAVVVGASAQAGHRIMGSVAIRLVRAGRWPVTVVP</sequence>
<dbReference type="InterPro" id="IPR006016">
    <property type="entry name" value="UspA"/>
</dbReference>
<proteinExistence type="inferred from homology"/>
<protein>
    <submittedName>
        <fullName evidence="3">Nucleotide-binding universal stress UspA family protein</fullName>
    </submittedName>
</protein>
<evidence type="ECO:0000256" key="1">
    <source>
        <dbReference type="ARBA" id="ARBA00008791"/>
    </source>
</evidence>
<dbReference type="InterPro" id="IPR014729">
    <property type="entry name" value="Rossmann-like_a/b/a_fold"/>
</dbReference>
<dbReference type="PRINTS" id="PR01438">
    <property type="entry name" value="UNVRSLSTRESS"/>
</dbReference>
<dbReference type="SUPFAM" id="SSF52402">
    <property type="entry name" value="Adenine nucleotide alpha hydrolases-like"/>
    <property type="match status" value="1"/>
</dbReference>
<name>A0ABT9Q2P6_9ACTN</name>
<keyword evidence="4" id="KW-1185">Reference proteome</keyword>
<comment type="caution">
    <text evidence="3">The sequence shown here is derived from an EMBL/GenBank/DDBJ whole genome shotgun (WGS) entry which is preliminary data.</text>
</comment>
<evidence type="ECO:0000313" key="3">
    <source>
        <dbReference type="EMBL" id="MDP9841001.1"/>
    </source>
</evidence>
<comment type="similarity">
    <text evidence="1">Belongs to the universal stress protein A family.</text>
</comment>
<dbReference type="CDD" id="cd00293">
    <property type="entry name" value="USP-like"/>
    <property type="match status" value="1"/>
</dbReference>
<dbReference type="PANTHER" id="PTHR46268">
    <property type="entry name" value="STRESS RESPONSE PROTEIN NHAX"/>
    <property type="match status" value="1"/>
</dbReference>
<evidence type="ECO:0000313" key="4">
    <source>
        <dbReference type="Proteomes" id="UP001225356"/>
    </source>
</evidence>
<dbReference type="Proteomes" id="UP001225356">
    <property type="component" value="Unassembled WGS sequence"/>
</dbReference>
<evidence type="ECO:0000259" key="2">
    <source>
        <dbReference type="Pfam" id="PF00582"/>
    </source>
</evidence>
<gene>
    <name evidence="3" type="ORF">J2853_000212</name>
</gene>